<evidence type="ECO:0000256" key="2">
    <source>
        <dbReference type="ARBA" id="ARBA00022723"/>
    </source>
</evidence>
<dbReference type="AlphaFoldDB" id="A0A9Q1E5I7"/>
<dbReference type="SMART" id="SM00355">
    <property type="entry name" value="ZnF_C2H2"/>
    <property type="match status" value="3"/>
</dbReference>
<dbReference type="SUPFAM" id="SSF57667">
    <property type="entry name" value="beta-beta-alpha zinc fingers"/>
    <property type="match status" value="2"/>
</dbReference>
<evidence type="ECO:0000313" key="11">
    <source>
        <dbReference type="Proteomes" id="UP001152622"/>
    </source>
</evidence>
<feature type="region of interest" description="Disordered" evidence="8">
    <location>
        <begin position="157"/>
        <end position="205"/>
    </location>
</feature>
<evidence type="ECO:0000259" key="9">
    <source>
        <dbReference type="PROSITE" id="PS50157"/>
    </source>
</evidence>
<dbReference type="Gene3D" id="3.30.160.60">
    <property type="entry name" value="Classic Zinc Finger"/>
    <property type="match status" value="2"/>
</dbReference>
<accession>A0A9Q1E5I7</accession>
<feature type="domain" description="C2H2-type" evidence="9">
    <location>
        <begin position="224"/>
        <end position="251"/>
    </location>
</feature>
<evidence type="ECO:0000256" key="1">
    <source>
        <dbReference type="ARBA" id="ARBA00004123"/>
    </source>
</evidence>
<evidence type="ECO:0000256" key="5">
    <source>
        <dbReference type="ARBA" id="ARBA00022833"/>
    </source>
</evidence>
<keyword evidence="5" id="KW-0862">Zinc</keyword>
<feature type="region of interest" description="Disordered" evidence="8">
    <location>
        <begin position="366"/>
        <end position="387"/>
    </location>
</feature>
<dbReference type="PROSITE" id="PS50157">
    <property type="entry name" value="ZINC_FINGER_C2H2_2"/>
    <property type="match status" value="2"/>
</dbReference>
<gene>
    <name evidence="10" type="ORF">SKAU_G00423590</name>
</gene>
<feature type="region of interest" description="Disordered" evidence="8">
    <location>
        <begin position="120"/>
        <end position="141"/>
    </location>
</feature>
<feature type="domain" description="C2H2-type" evidence="9">
    <location>
        <begin position="597"/>
        <end position="624"/>
    </location>
</feature>
<feature type="compositionally biased region" description="Basic and acidic residues" evidence="8">
    <location>
        <begin position="74"/>
        <end position="86"/>
    </location>
</feature>
<sequence>MKFSQPVDGEQDWPKSLLLSDDRLEEDPGRGQSQVEQKISGENTCTFGAAAADGSAGPLCGEEKLHMQPCPAGDPEKGLQAELKQEPEEEPLTPALPPLGSADWGLELQCAWSEAGGLGTVQEKHGQRGGSLEHGGDFAPPHYRASQRLCLEVDEGPTSHLEQQQNGGPLAGEHSRGPPDDISAEMPLPLGSPGEHGGSTPCEESFDTSAEAKIDRRIEGQGEFICTSCGKTFLDALQLKTHEEQHGLGKRSQRENEALKRKLLQIERELGAVRGYGEGAPDNSLNIALGFQVCDDFREVQRPRFAGKGCFTPAKRVFDDLLSTDPAINDQNVPMEKKMASSDVLDVKYEPVDGERDWPESLLLSQDRLEEDPERSQSQVEQKISGENTCGTLGAAAAGADDGAGPICGEEELHMQPCPAGDPEKGLQAELKQEPEEEPLTPALPPLGSADWGPELQCARKHLGGSAWRWTRGPTSHFEQKQNGGPFTEEHSHGSPDFIPAEIALPLGSPGEHGGSIPCEASFDTSAEAKSDRRIEGQEDFICTRSRKTFLDALQLETHKDQHSVGKLSSCSESGKGLISSRVPEKHQRIHSRKKLFACSWCNKSFSQWHVFQEHESIHKGLKPIIRVPTLGRRA</sequence>
<dbReference type="PANTHER" id="PTHR23226">
    <property type="entry name" value="ZINC FINGER AND SCAN DOMAIN-CONTAINING"/>
    <property type="match status" value="1"/>
</dbReference>
<name>A0A9Q1E5I7_SYNKA</name>
<feature type="region of interest" description="Disordered" evidence="8">
    <location>
        <begin position="1"/>
        <end position="100"/>
    </location>
</feature>
<feature type="compositionally biased region" description="Basic and acidic residues" evidence="8">
    <location>
        <begin position="20"/>
        <end position="29"/>
    </location>
</feature>
<evidence type="ECO:0000256" key="6">
    <source>
        <dbReference type="ARBA" id="ARBA00023242"/>
    </source>
</evidence>
<dbReference type="PROSITE" id="PS00028">
    <property type="entry name" value="ZINC_FINGER_C2H2_1"/>
    <property type="match status" value="2"/>
</dbReference>
<feature type="region of interest" description="Disordered" evidence="8">
    <location>
        <begin position="403"/>
        <end position="426"/>
    </location>
</feature>
<keyword evidence="11" id="KW-1185">Reference proteome</keyword>
<feature type="region of interest" description="Disordered" evidence="8">
    <location>
        <begin position="471"/>
        <end position="495"/>
    </location>
</feature>
<keyword evidence="6" id="KW-0539">Nucleus</keyword>
<dbReference type="GO" id="GO:0000981">
    <property type="term" value="F:DNA-binding transcription factor activity, RNA polymerase II-specific"/>
    <property type="evidence" value="ECO:0007669"/>
    <property type="project" value="TreeGrafter"/>
</dbReference>
<dbReference type="GO" id="GO:0008270">
    <property type="term" value="F:zinc ion binding"/>
    <property type="evidence" value="ECO:0007669"/>
    <property type="project" value="UniProtKB-KW"/>
</dbReference>
<evidence type="ECO:0000313" key="10">
    <source>
        <dbReference type="EMBL" id="KAJ8332570.1"/>
    </source>
</evidence>
<keyword evidence="4 7" id="KW-0863">Zinc-finger</keyword>
<dbReference type="InterPro" id="IPR036236">
    <property type="entry name" value="Znf_C2H2_sf"/>
</dbReference>
<evidence type="ECO:0000256" key="4">
    <source>
        <dbReference type="ARBA" id="ARBA00022771"/>
    </source>
</evidence>
<feature type="compositionally biased region" description="Polar residues" evidence="8">
    <location>
        <begin position="31"/>
        <end position="46"/>
    </location>
</feature>
<proteinExistence type="predicted"/>
<organism evidence="10 11">
    <name type="scientific">Synaphobranchus kaupii</name>
    <name type="common">Kaup's arrowtooth eel</name>
    <dbReference type="NCBI Taxonomy" id="118154"/>
    <lineage>
        <taxon>Eukaryota</taxon>
        <taxon>Metazoa</taxon>
        <taxon>Chordata</taxon>
        <taxon>Craniata</taxon>
        <taxon>Vertebrata</taxon>
        <taxon>Euteleostomi</taxon>
        <taxon>Actinopterygii</taxon>
        <taxon>Neopterygii</taxon>
        <taxon>Teleostei</taxon>
        <taxon>Anguilliformes</taxon>
        <taxon>Synaphobranchidae</taxon>
        <taxon>Synaphobranchus</taxon>
    </lineage>
</organism>
<evidence type="ECO:0000256" key="8">
    <source>
        <dbReference type="SAM" id="MobiDB-lite"/>
    </source>
</evidence>
<dbReference type="InterPro" id="IPR013087">
    <property type="entry name" value="Znf_C2H2_type"/>
</dbReference>
<keyword evidence="3" id="KW-0677">Repeat</keyword>
<comment type="subcellular location">
    <subcellularLocation>
        <location evidence="1">Nucleus</location>
    </subcellularLocation>
</comment>
<dbReference type="GO" id="GO:0005634">
    <property type="term" value="C:nucleus"/>
    <property type="evidence" value="ECO:0007669"/>
    <property type="project" value="UniProtKB-SubCell"/>
</dbReference>
<keyword evidence="2" id="KW-0479">Metal-binding</keyword>
<dbReference type="PANTHER" id="PTHR23226:SF416">
    <property type="entry name" value="FI01424P"/>
    <property type="match status" value="1"/>
</dbReference>
<dbReference type="EMBL" id="JAINUF010000025">
    <property type="protein sequence ID" value="KAJ8332570.1"/>
    <property type="molecule type" value="Genomic_DNA"/>
</dbReference>
<evidence type="ECO:0000256" key="7">
    <source>
        <dbReference type="PROSITE-ProRule" id="PRU00042"/>
    </source>
</evidence>
<evidence type="ECO:0000256" key="3">
    <source>
        <dbReference type="ARBA" id="ARBA00022737"/>
    </source>
</evidence>
<dbReference type="Proteomes" id="UP001152622">
    <property type="component" value="Unassembled WGS sequence"/>
</dbReference>
<protein>
    <recommendedName>
        <fullName evidence="9">C2H2-type domain-containing protein</fullName>
    </recommendedName>
</protein>
<dbReference type="GO" id="GO:0000978">
    <property type="term" value="F:RNA polymerase II cis-regulatory region sequence-specific DNA binding"/>
    <property type="evidence" value="ECO:0007669"/>
    <property type="project" value="TreeGrafter"/>
</dbReference>
<feature type="compositionally biased region" description="Polar residues" evidence="8">
    <location>
        <begin position="376"/>
        <end position="387"/>
    </location>
</feature>
<reference evidence="10" key="1">
    <citation type="journal article" date="2023" name="Science">
        <title>Genome structures resolve the early diversification of teleost fishes.</title>
        <authorList>
            <person name="Parey E."/>
            <person name="Louis A."/>
            <person name="Montfort J."/>
            <person name="Bouchez O."/>
            <person name="Roques C."/>
            <person name="Iampietro C."/>
            <person name="Lluch J."/>
            <person name="Castinel A."/>
            <person name="Donnadieu C."/>
            <person name="Desvignes T."/>
            <person name="Floi Bucao C."/>
            <person name="Jouanno E."/>
            <person name="Wen M."/>
            <person name="Mejri S."/>
            <person name="Dirks R."/>
            <person name="Jansen H."/>
            <person name="Henkel C."/>
            <person name="Chen W.J."/>
            <person name="Zahm M."/>
            <person name="Cabau C."/>
            <person name="Klopp C."/>
            <person name="Thompson A.W."/>
            <person name="Robinson-Rechavi M."/>
            <person name="Braasch I."/>
            <person name="Lecointre G."/>
            <person name="Bobe J."/>
            <person name="Postlethwait J.H."/>
            <person name="Berthelot C."/>
            <person name="Roest Crollius H."/>
            <person name="Guiguen Y."/>
        </authorList>
    </citation>
    <scope>NUCLEOTIDE SEQUENCE</scope>
    <source>
        <strain evidence="10">WJC10195</strain>
    </source>
</reference>
<dbReference type="OrthoDB" id="8943028at2759"/>
<comment type="caution">
    <text evidence="10">The sequence shown here is derived from an EMBL/GenBank/DDBJ whole genome shotgun (WGS) entry which is preliminary data.</text>
</comment>